<comment type="pathway">
    <text evidence="3 5">Lipid metabolism; fatty acid biosynthesis.</text>
</comment>
<keyword evidence="3" id="KW-0963">Cytoplasm</keyword>
<dbReference type="PROSITE" id="PS50075">
    <property type="entry name" value="CARRIER"/>
    <property type="match status" value="1"/>
</dbReference>
<feature type="domain" description="Carrier" evidence="6">
    <location>
        <begin position="1"/>
        <end position="77"/>
    </location>
</feature>
<keyword evidence="3" id="KW-0443">Lipid metabolism</keyword>
<dbReference type="Pfam" id="PF00550">
    <property type="entry name" value="PP-binding"/>
    <property type="match status" value="1"/>
</dbReference>
<evidence type="ECO:0000313" key="7">
    <source>
        <dbReference type="EMBL" id="QCI27231.1"/>
    </source>
</evidence>
<dbReference type="PANTHER" id="PTHR20863">
    <property type="entry name" value="ACYL CARRIER PROTEIN"/>
    <property type="match status" value="1"/>
</dbReference>
<evidence type="ECO:0000256" key="1">
    <source>
        <dbReference type="ARBA" id="ARBA00022450"/>
    </source>
</evidence>
<name>A0A4D6YKH6_9GAMM</name>
<reference evidence="7 8" key="1">
    <citation type="submission" date="2018-10" db="EMBL/GenBank/DDBJ databases">
        <title>Comparative functional genomics of the obligate endosymbiont Buchnera aphidicola.</title>
        <authorList>
            <person name="Chong R.A."/>
        </authorList>
    </citation>
    <scope>NUCLEOTIDE SEQUENCE [LARGE SCALE GENOMIC DNA]</scope>
    <source>
        <strain evidence="7 8">Tma</strain>
    </source>
</reference>
<dbReference type="EMBL" id="CP032996">
    <property type="protein sequence ID" value="QCI27231.1"/>
    <property type="molecule type" value="Genomic_DNA"/>
</dbReference>
<evidence type="ECO:0000256" key="3">
    <source>
        <dbReference type="HAMAP-Rule" id="MF_01217"/>
    </source>
</evidence>
<dbReference type="InterPro" id="IPR009081">
    <property type="entry name" value="PP-bd_ACP"/>
</dbReference>
<keyword evidence="3" id="KW-0444">Lipid biosynthesis</keyword>
<dbReference type="OrthoDB" id="9804551at2"/>
<dbReference type="PANTHER" id="PTHR20863:SF76">
    <property type="entry name" value="CARRIER DOMAIN-CONTAINING PROTEIN"/>
    <property type="match status" value="1"/>
</dbReference>
<comment type="similarity">
    <text evidence="3">Belongs to the acyl carrier protein (ACP) family.</text>
</comment>
<dbReference type="NCBIfam" id="NF002148">
    <property type="entry name" value="PRK00982.1-2"/>
    <property type="match status" value="1"/>
</dbReference>
<keyword evidence="2 3" id="KW-0597">Phosphoprotein</keyword>
<sequence>MKNIKNKIKKIISNIMEIEIKKIHDKTNLITDLKVDSLDIIEIIMAIEEKFNIEIPESEVEKFNTINFITEYIQKNKK</sequence>
<keyword evidence="3" id="KW-0275">Fatty acid biosynthesis</keyword>
<protein>
    <recommendedName>
        <fullName evidence="3 4">Acyl carrier protein</fullName>
        <shortName evidence="3">ACP</shortName>
    </recommendedName>
</protein>
<evidence type="ECO:0000256" key="2">
    <source>
        <dbReference type="ARBA" id="ARBA00022553"/>
    </source>
</evidence>
<dbReference type="InterPro" id="IPR036736">
    <property type="entry name" value="ACP-like_sf"/>
</dbReference>
<dbReference type="Gene3D" id="1.10.1200.10">
    <property type="entry name" value="ACP-like"/>
    <property type="match status" value="1"/>
</dbReference>
<keyword evidence="3" id="KW-0276">Fatty acid metabolism</keyword>
<dbReference type="Proteomes" id="UP000298603">
    <property type="component" value="Chromosome"/>
</dbReference>
<dbReference type="UniPathway" id="UPA00094"/>
<dbReference type="RefSeq" id="WP_158349496.1">
    <property type="nucleotide sequence ID" value="NZ_CP032996.1"/>
</dbReference>
<comment type="subcellular location">
    <subcellularLocation>
        <location evidence="3">Cytoplasm</location>
    </subcellularLocation>
</comment>
<dbReference type="NCBIfam" id="TIGR00517">
    <property type="entry name" value="acyl_carrier"/>
    <property type="match status" value="1"/>
</dbReference>
<comment type="PTM">
    <text evidence="5">4'-phosphopantetheine is transferred from CoA to a specific serine of apo-ACP by acpS.</text>
</comment>
<dbReference type="GO" id="GO:0000035">
    <property type="term" value="F:acyl binding"/>
    <property type="evidence" value="ECO:0007669"/>
    <property type="project" value="TreeGrafter"/>
</dbReference>
<evidence type="ECO:0000313" key="8">
    <source>
        <dbReference type="Proteomes" id="UP000298603"/>
    </source>
</evidence>
<keyword evidence="1 3" id="KW-0596">Phosphopantetheine</keyword>
<dbReference type="GO" id="GO:0005737">
    <property type="term" value="C:cytoplasm"/>
    <property type="evidence" value="ECO:0007669"/>
    <property type="project" value="UniProtKB-SubCell"/>
</dbReference>
<comment type="PTM">
    <text evidence="3">4'-phosphopantetheine is transferred from CoA to a specific serine of apo-ACP by AcpS. This modification is essential for activity because fatty acids are bound in thioester linkage to the sulfhydryl of the prosthetic group.</text>
</comment>
<feature type="modified residue" description="O-(pantetheine 4'-phosphoryl)serine" evidence="3">
    <location>
        <position position="37"/>
    </location>
</feature>
<dbReference type="InterPro" id="IPR003231">
    <property type="entry name" value="ACP"/>
</dbReference>
<comment type="function">
    <text evidence="3 5">Carrier of the growing fatty acid chain in fatty acid biosynthesis.</text>
</comment>
<dbReference type="GO" id="GO:0000036">
    <property type="term" value="F:acyl carrier activity"/>
    <property type="evidence" value="ECO:0007669"/>
    <property type="project" value="UniProtKB-UniRule"/>
</dbReference>
<proteinExistence type="inferred from homology"/>
<dbReference type="SUPFAM" id="SSF47336">
    <property type="entry name" value="ACP-like"/>
    <property type="match status" value="1"/>
</dbReference>
<evidence type="ECO:0000256" key="4">
    <source>
        <dbReference type="NCBIfam" id="TIGR00517"/>
    </source>
</evidence>
<organism evidence="7 8">
    <name type="scientific">Buchnera aphidicola</name>
    <name type="common">Therioaphis trifolii</name>
    <dbReference type="NCBI Taxonomy" id="1241884"/>
    <lineage>
        <taxon>Bacteria</taxon>
        <taxon>Pseudomonadati</taxon>
        <taxon>Pseudomonadota</taxon>
        <taxon>Gammaproteobacteria</taxon>
        <taxon>Enterobacterales</taxon>
        <taxon>Erwiniaceae</taxon>
        <taxon>Buchnera</taxon>
    </lineage>
</organism>
<gene>
    <name evidence="3 7" type="primary">acpP</name>
    <name evidence="7" type="ORF">D9V81_01215</name>
</gene>
<evidence type="ECO:0000256" key="5">
    <source>
        <dbReference type="RuleBase" id="RU003545"/>
    </source>
</evidence>
<keyword evidence="8" id="KW-1185">Reference proteome</keyword>
<accession>A0A4D6YKH6</accession>
<dbReference type="AlphaFoldDB" id="A0A4D6YKH6"/>
<evidence type="ECO:0000259" key="6">
    <source>
        <dbReference type="PROSITE" id="PS50075"/>
    </source>
</evidence>
<dbReference type="HAMAP" id="MF_01217">
    <property type="entry name" value="Acyl_carrier"/>
    <property type="match status" value="1"/>
</dbReference>